<keyword evidence="1" id="KW-1133">Transmembrane helix</keyword>
<dbReference type="Proteomes" id="UP000650511">
    <property type="component" value="Unassembled WGS sequence"/>
</dbReference>
<feature type="transmembrane region" description="Helical" evidence="1">
    <location>
        <begin position="35"/>
        <end position="55"/>
    </location>
</feature>
<keyword evidence="1" id="KW-0472">Membrane</keyword>
<organism evidence="2 3">
    <name type="scientific">Egicoccus halophilus</name>
    <dbReference type="NCBI Taxonomy" id="1670830"/>
    <lineage>
        <taxon>Bacteria</taxon>
        <taxon>Bacillati</taxon>
        <taxon>Actinomycetota</taxon>
        <taxon>Nitriliruptoria</taxon>
        <taxon>Egicoccales</taxon>
        <taxon>Egicoccaceae</taxon>
        <taxon>Egicoccus</taxon>
    </lineage>
</organism>
<dbReference type="InterPro" id="IPR005133">
    <property type="entry name" value="PhaG_MnhG_YufB"/>
</dbReference>
<sequence length="104" mass="10416">MTVLTVLALVVLVATAVVAVAGVLLGADALDRLHFLGPVAHVGSAALLLAALATFGADRTTARIAIVVGVLQVAAPVATHATARAGLARGDVHRLRNNAPDVVE</sequence>
<accession>A0A8J3ADD8</accession>
<evidence type="ECO:0000313" key="2">
    <source>
        <dbReference type="EMBL" id="GGI04597.1"/>
    </source>
</evidence>
<keyword evidence="3" id="KW-1185">Reference proteome</keyword>
<name>A0A8J3ADD8_9ACTN</name>
<dbReference type="EMBL" id="BMHA01000003">
    <property type="protein sequence ID" value="GGI04597.1"/>
    <property type="molecule type" value="Genomic_DNA"/>
</dbReference>
<dbReference type="GO" id="GO:0015297">
    <property type="term" value="F:antiporter activity"/>
    <property type="evidence" value="ECO:0007669"/>
    <property type="project" value="InterPro"/>
</dbReference>
<evidence type="ECO:0000256" key="1">
    <source>
        <dbReference type="SAM" id="Phobius"/>
    </source>
</evidence>
<gene>
    <name evidence="2" type="ORF">GCM10011354_09890</name>
</gene>
<dbReference type="AlphaFoldDB" id="A0A8J3ADD8"/>
<protein>
    <submittedName>
        <fullName evidence="2">Uncharacterized protein</fullName>
    </submittedName>
</protein>
<dbReference type="GO" id="GO:0098662">
    <property type="term" value="P:inorganic cation transmembrane transport"/>
    <property type="evidence" value="ECO:0007669"/>
    <property type="project" value="InterPro"/>
</dbReference>
<reference evidence="2" key="1">
    <citation type="journal article" date="2014" name="Int. J. Syst. Evol. Microbiol.">
        <title>Complete genome sequence of Corynebacterium casei LMG S-19264T (=DSM 44701T), isolated from a smear-ripened cheese.</title>
        <authorList>
            <consortium name="US DOE Joint Genome Institute (JGI-PGF)"/>
            <person name="Walter F."/>
            <person name="Albersmeier A."/>
            <person name="Kalinowski J."/>
            <person name="Ruckert C."/>
        </authorList>
    </citation>
    <scope>NUCLEOTIDE SEQUENCE</scope>
    <source>
        <strain evidence="2">CGMCC 1.14988</strain>
    </source>
</reference>
<dbReference type="Pfam" id="PF03334">
    <property type="entry name" value="PhaG_MnhG_YufB"/>
    <property type="match status" value="1"/>
</dbReference>
<comment type="caution">
    <text evidence="2">The sequence shown here is derived from an EMBL/GenBank/DDBJ whole genome shotgun (WGS) entry which is preliminary data.</text>
</comment>
<proteinExistence type="predicted"/>
<reference evidence="2" key="2">
    <citation type="submission" date="2020-09" db="EMBL/GenBank/DDBJ databases">
        <authorList>
            <person name="Sun Q."/>
            <person name="Zhou Y."/>
        </authorList>
    </citation>
    <scope>NUCLEOTIDE SEQUENCE</scope>
    <source>
        <strain evidence="2">CGMCC 1.14988</strain>
    </source>
</reference>
<keyword evidence="1" id="KW-0812">Transmembrane</keyword>
<dbReference type="RefSeq" id="WP_165403978.1">
    <property type="nucleotide sequence ID" value="NZ_BMHA01000003.1"/>
</dbReference>
<evidence type="ECO:0000313" key="3">
    <source>
        <dbReference type="Proteomes" id="UP000650511"/>
    </source>
</evidence>